<dbReference type="PROSITE" id="PS50181">
    <property type="entry name" value="FBOX"/>
    <property type="match status" value="1"/>
</dbReference>
<reference evidence="2 4" key="1">
    <citation type="journal article" date="2016" name="PLoS ONE">
        <title>Sequence Assembly of Yarrowia lipolytica Strain W29/CLIB89 Shows Transposable Element Diversity.</title>
        <authorList>
            <person name="Magnan C."/>
            <person name="Yu J."/>
            <person name="Chang I."/>
            <person name="Jahn E."/>
            <person name="Kanomata Y."/>
            <person name="Wu J."/>
            <person name="Zeller M."/>
            <person name="Oakes M."/>
            <person name="Baldi P."/>
            <person name="Sandmeyer S."/>
        </authorList>
    </citation>
    <scope>NUCLEOTIDE SEQUENCE [LARGE SCALE GENOMIC DNA]</scope>
    <source>
        <strain evidence="2">CLIB89</strain>
        <strain evidence="4">CLIB89(W29)</strain>
    </source>
</reference>
<gene>
    <name evidence="3" type="ORF">B0I71DRAFT_127991</name>
    <name evidence="2" type="ORF">YALI1_A21106g</name>
</gene>
<dbReference type="InterPro" id="IPR001810">
    <property type="entry name" value="F-box_dom"/>
</dbReference>
<evidence type="ECO:0000313" key="3">
    <source>
        <dbReference type="EMBL" id="RDW28038.1"/>
    </source>
</evidence>
<dbReference type="Proteomes" id="UP000256601">
    <property type="component" value="Unassembled WGS sequence"/>
</dbReference>
<dbReference type="InterPro" id="IPR036047">
    <property type="entry name" value="F-box-like_dom_sf"/>
</dbReference>
<dbReference type="EMBL" id="CP017553">
    <property type="protein sequence ID" value="AOW00915.1"/>
    <property type="molecule type" value="Genomic_DNA"/>
</dbReference>
<protein>
    <recommendedName>
        <fullName evidence="1">F-box domain-containing protein</fullName>
    </recommendedName>
</protein>
<organism evidence="2 4">
    <name type="scientific">Yarrowia lipolytica</name>
    <name type="common">Candida lipolytica</name>
    <dbReference type="NCBI Taxonomy" id="4952"/>
    <lineage>
        <taxon>Eukaryota</taxon>
        <taxon>Fungi</taxon>
        <taxon>Dikarya</taxon>
        <taxon>Ascomycota</taxon>
        <taxon>Saccharomycotina</taxon>
        <taxon>Dipodascomycetes</taxon>
        <taxon>Dipodascales</taxon>
        <taxon>Dipodascales incertae sedis</taxon>
        <taxon>Yarrowia</taxon>
    </lineage>
</organism>
<dbReference type="AlphaFoldDB" id="A0A1D8N5K9"/>
<name>A0A1D8N5K9_YARLL</name>
<feature type="domain" description="F-box" evidence="1">
    <location>
        <begin position="1"/>
        <end position="48"/>
    </location>
</feature>
<reference evidence="3 5" key="2">
    <citation type="submission" date="2018-07" db="EMBL/GenBank/DDBJ databases">
        <title>Draft Genome Assemblies for Five Robust Yarrowia lipolytica Strains Exhibiting High Lipid Production and Pentose Sugar Utilization and Sugar Alcohol Secretion from Undetoxified Lignocellulosic Biomass Hydrolysates.</title>
        <authorList>
            <consortium name="DOE Joint Genome Institute"/>
            <person name="Walker C."/>
            <person name="Ryu S."/>
            <person name="Na H."/>
            <person name="Zane M."/>
            <person name="LaButti K."/>
            <person name="Lipzen A."/>
            <person name="Haridas S."/>
            <person name="Barry K."/>
            <person name="Grigoriev I.V."/>
            <person name="Quarterman J."/>
            <person name="Slininger P."/>
            <person name="Dien B."/>
            <person name="Trinh C.T."/>
        </authorList>
    </citation>
    <scope>NUCLEOTIDE SEQUENCE [LARGE SCALE GENOMIC DNA]</scope>
    <source>
        <strain evidence="3 5">YB392</strain>
    </source>
</reference>
<evidence type="ECO:0000313" key="2">
    <source>
        <dbReference type="EMBL" id="AOW00915.1"/>
    </source>
</evidence>
<dbReference type="Gene3D" id="1.20.1280.50">
    <property type="match status" value="1"/>
</dbReference>
<dbReference type="VEuPathDB" id="FungiDB:YALI1_A21106g"/>
<proteinExistence type="predicted"/>
<dbReference type="Proteomes" id="UP000182444">
    <property type="component" value="Chromosome 1A"/>
</dbReference>
<sequence>MYKYDLPAELWSNILGYVDLKSLQQLHSSCSVFRDVCVDQPEAFWHDTMKAAVPWHKTIKEDGSSDFWLKTAVSFGTQISRYEEGELYVGLFKNDTRVGYTHAGLLNPEITWQTENGAVFRLDMTSMAYETREKPDTNPEIPFVHTYCSALEKDVCVFTYMSHRGVGMVSMLSKDHSVELEFPDPVNLILYRIEYGHHSHELVLLFQKLDDQSDMLFAYFPCFERKEMIFLGALNHVDRTVDVKFAQGRVVLPCKSGITVMEAMHDTEQPSYTYTYVLHHQGRLCFALGKYVLVYGSTLTTPDTLPVDIFDDDCCYWLLDVAERRVLKSRDGARFSMNALGGVGPVILEGNNLFLGLLTDSRRHFSANLHSHIQLIQGVITEEQITLWFGEQA</sequence>
<evidence type="ECO:0000313" key="4">
    <source>
        <dbReference type="Proteomes" id="UP000182444"/>
    </source>
</evidence>
<evidence type="ECO:0000313" key="5">
    <source>
        <dbReference type="Proteomes" id="UP000256601"/>
    </source>
</evidence>
<dbReference type="EMBL" id="KZ858956">
    <property type="protein sequence ID" value="RDW28038.1"/>
    <property type="molecule type" value="Genomic_DNA"/>
</dbReference>
<dbReference type="VEuPathDB" id="FungiDB:YALI0_A20064g"/>
<dbReference type="SUPFAM" id="SSF81383">
    <property type="entry name" value="F-box domain"/>
    <property type="match status" value="1"/>
</dbReference>
<accession>A0A1D8N5K9</accession>
<dbReference type="CDD" id="cd09917">
    <property type="entry name" value="F-box_SF"/>
    <property type="match status" value="1"/>
</dbReference>
<evidence type="ECO:0000259" key="1">
    <source>
        <dbReference type="PROSITE" id="PS50181"/>
    </source>
</evidence>